<evidence type="ECO:0000313" key="1">
    <source>
        <dbReference type="EMBL" id="PZW32073.1"/>
    </source>
</evidence>
<dbReference type="AlphaFoldDB" id="A0A326UA39"/>
<dbReference type="RefSeq" id="WP_170142524.1">
    <property type="nucleotide sequence ID" value="NZ_BIFX01000001.1"/>
</dbReference>
<reference evidence="1 2" key="1">
    <citation type="submission" date="2018-06" db="EMBL/GenBank/DDBJ databases">
        <title>Genomic Encyclopedia of Archaeal and Bacterial Type Strains, Phase II (KMG-II): from individual species to whole genera.</title>
        <authorList>
            <person name="Goeker M."/>
        </authorList>
    </citation>
    <scope>NUCLEOTIDE SEQUENCE [LARGE SCALE GENOMIC DNA]</scope>
    <source>
        <strain evidence="1 2">ATCC BAA-1881</strain>
    </source>
</reference>
<dbReference type="Pfam" id="PF02585">
    <property type="entry name" value="PIG-L"/>
    <property type="match status" value="1"/>
</dbReference>
<sequence length="271" mass="31104">MRLTTYDNISGHHQHIFVSSHFDDVVYSCGGTLEALARTGARPLVVTVYASAPGPEMPLREEALSIHKIMSLPETTPAQEVVEIRRLEDAAACEHLHSDYLWLHYYDKIYRDTPFASDERKIPQIHPDDRWIETQLAQELLTVQQRHPDAIWYFPLATGHHVDHLSVYEAGALLEQSGATVYYYEDFPYALRAAPLSLEDRMSELKRSFTPMLVDITETLTCKVEASSMYSSQTLMNFGSQEQLVEQTTTYPRTIKPESGRCYERYWQPAK</sequence>
<dbReference type="InterPro" id="IPR003737">
    <property type="entry name" value="GlcNAc_PI_deacetylase-related"/>
</dbReference>
<organism evidence="1 2">
    <name type="scientific">Thermosporothrix hazakensis</name>
    <dbReference type="NCBI Taxonomy" id="644383"/>
    <lineage>
        <taxon>Bacteria</taxon>
        <taxon>Bacillati</taxon>
        <taxon>Chloroflexota</taxon>
        <taxon>Ktedonobacteria</taxon>
        <taxon>Ktedonobacterales</taxon>
        <taxon>Thermosporotrichaceae</taxon>
        <taxon>Thermosporothrix</taxon>
    </lineage>
</organism>
<gene>
    <name evidence="1" type="ORF">EI42_02100</name>
</gene>
<comment type="caution">
    <text evidence="1">The sequence shown here is derived from an EMBL/GenBank/DDBJ whole genome shotgun (WGS) entry which is preliminary data.</text>
</comment>
<accession>A0A326UA39</accession>
<dbReference type="Gene3D" id="3.40.50.10320">
    <property type="entry name" value="LmbE-like"/>
    <property type="match status" value="1"/>
</dbReference>
<dbReference type="InterPro" id="IPR024078">
    <property type="entry name" value="LmbE-like_dom_sf"/>
</dbReference>
<evidence type="ECO:0000313" key="2">
    <source>
        <dbReference type="Proteomes" id="UP000248806"/>
    </source>
</evidence>
<keyword evidence="2" id="KW-1185">Reference proteome</keyword>
<dbReference type="EMBL" id="QKUF01000005">
    <property type="protein sequence ID" value="PZW32073.1"/>
    <property type="molecule type" value="Genomic_DNA"/>
</dbReference>
<proteinExistence type="predicted"/>
<protein>
    <submittedName>
        <fullName evidence="1">LmbE family N-acetylglucosaminyl deacetylase</fullName>
    </submittedName>
</protein>
<dbReference type="Proteomes" id="UP000248806">
    <property type="component" value="Unassembled WGS sequence"/>
</dbReference>
<dbReference type="SUPFAM" id="SSF102588">
    <property type="entry name" value="LmbE-like"/>
    <property type="match status" value="1"/>
</dbReference>
<name>A0A326UA39_THEHA</name>